<dbReference type="InterPro" id="IPR006315">
    <property type="entry name" value="OM_autotransptr_brl_dom"/>
</dbReference>
<protein>
    <recommendedName>
        <fullName evidence="4">Outer membrane protein beta-barrel domain-containing protein</fullName>
    </recommendedName>
</protein>
<evidence type="ECO:0000256" key="2">
    <source>
        <dbReference type="ARBA" id="ARBA00022729"/>
    </source>
</evidence>
<sequence>FMVTDKTMVYGRVSFIRGKFRINDNLVDAQGNALGNLSTNKSRNGWQLGVGVQTMLTQHISARLEYDYARYGRIKTASNIKFNNIYAASIGLPVITANGVVARTLSVRPTVNTVSLGLSYHFMAA</sequence>
<evidence type="ECO:0000256" key="3">
    <source>
        <dbReference type="ARBA" id="ARBA00023136"/>
    </source>
</evidence>
<gene>
    <name evidence="5" type="ORF">S01H1_75890</name>
</gene>
<dbReference type="InterPro" id="IPR051692">
    <property type="entry name" value="OMP-like"/>
</dbReference>
<dbReference type="Gene3D" id="2.40.160.20">
    <property type="match status" value="1"/>
</dbReference>
<comment type="caution">
    <text evidence="5">The sequence shown here is derived from an EMBL/GenBank/DDBJ whole genome shotgun (WGS) entry which is preliminary data.</text>
</comment>
<dbReference type="InterPro" id="IPR011250">
    <property type="entry name" value="OMP/PagP_B-barrel"/>
</dbReference>
<name>X0ZVJ7_9ZZZZ</name>
<organism evidence="5">
    <name type="scientific">marine sediment metagenome</name>
    <dbReference type="NCBI Taxonomy" id="412755"/>
    <lineage>
        <taxon>unclassified sequences</taxon>
        <taxon>metagenomes</taxon>
        <taxon>ecological metagenomes</taxon>
    </lineage>
</organism>
<dbReference type="NCBIfam" id="TIGR01414">
    <property type="entry name" value="autotrans_barl"/>
    <property type="match status" value="1"/>
</dbReference>
<dbReference type="SUPFAM" id="SSF56925">
    <property type="entry name" value="OMPA-like"/>
    <property type="match status" value="1"/>
</dbReference>
<dbReference type="PANTHER" id="PTHR34001">
    <property type="entry name" value="BLL7405 PROTEIN"/>
    <property type="match status" value="1"/>
</dbReference>
<evidence type="ECO:0000256" key="1">
    <source>
        <dbReference type="ARBA" id="ARBA00004370"/>
    </source>
</evidence>
<dbReference type="Pfam" id="PF13505">
    <property type="entry name" value="OMP_b-brl"/>
    <property type="match status" value="1"/>
</dbReference>
<dbReference type="InterPro" id="IPR027385">
    <property type="entry name" value="Beta-barrel_OMP"/>
</dbReference>
<dbReference type="AlphaFoldDB" id="X0ZVJ7"/>
<feature type="domain" description="Outer membrane protein beta-barrel" evidence="4">
    <location>
        <begin position="5"/>
        <end position="86"/>
    </location>
</feature>
<evidence type="ECO:0000313" key="5">
    <source>
        <dbReference type="EMBL" id="GAG52126.1"/>
    </source>
</evidence>
<proteinExistence type="predicted"/>
<dbReference type="EMBL" id="BARS01050886">
    <property type="protein sequence ID" value="GAG52126.1"/>
    <property type="molecule type" value="Genomic_DNA"/>
</dbReference>
<keyword evidence="3" id="KW-0472">Membrane</keyword>
<reference evidence="5" key="1">
    <citation type="journal article" date="2014" name="Front. Microbiol.">
        <title>High frequency of phylogenetically diverse reductive dehalogenase-homologous genes in deep subseafloor sedimentary metagenomes.</title>
        <authorList>
            <person name="Kawai M."/>
            <person name="Futagami T."/>
            <person name="Toyoda A."/>
            <person name="Takaki Y."/>
            <person name="Nishi S."/>
            <person name="Hori S."/>
            <person name="Arai W."/>
            <person name="Tsubouchi T."/>
            <person name="Morono Y."/>
            <person name="Uchiyama I."/>
            <person name="Ito T."/>
            <person name="Fujiyama A."/>
            <person name="Inagaki F."/>
            <person name="Takami H."/>
        </authorList>
    </citation>
    <scope>NUCLEOTIDE SEQUENCE</scope>
    <source>
        <strain evidence="5">Expedition CK06-06</strain>
    </source>
</reference>
<keyword evidence="2" id="KW-0732">Signal</keyword>
<dbReference type="PANTHER" id="PTHR34001:SF3">
    <property type="entry name" value="BLL7405 PROTEIN"/>
    <property type="match status" value="1"/>
</dbReference>
<evidence type="ECO:0000259" key="4">
    <source>
        <dbReference type="Pfam" id="PF13505"/>
    </source>
</evidence>
<feature type="non-terminal residue" evidence="5">
    <location>
        <position position="1"/>
    </location>
</feature>
<dbReference type="GO" id="GO:0019867">
    <property type="term" value="C:outer membrane"/>
    <property type="evidence" value="ECO:0007669"/>
    <property type="project" value="InterPro"/>
</dbReference>
<accession>X0ZVJ7</accession>
<comment type="subcellular location">
    <subcellularLocation>
        <location evidence="1">Membrane</location>
    </subcellularLocation>
</comment>